<dbReference type="EMBL" id="KN847493">
    <property type="protein sequence ID" value="KIW18291.1"/>
    <property type="molecule type" value="Genomic_DNA"/>
</dbReference>
<evidence type="ECO:0000313" key="1">
    <source>
        <dbReference type="EMBL" id="KIW18291.1"/>
    </source>
</evidence>
<organism evidence="1 2">
    <name type="scientific">Exophiala spinifera</name>
    <dbReference type="NCBI Taxonomy" id="91928"/>
    <lineage>
        <taxon>Eukaryota</taxon>
        <taxon>Fungi</taxon>
        <taxon>Dikarya</taxon>
        <taxon>Ascomycota</taxon>
        <taxon>Pezizomycotina</taxon>
        <taxon>Eurotiomycetes</taxon>
        <taxon>Chaetothyriomycetidae</taxon>
        <taxon>Chaetothyriales</taxon>
        <taxon>Herpotrichiellaceae</taxon>
        <taxon>Exophiala</taxon>
    </lineage>
</organism>
<dbReference type="HOGENOM" id="CLU_069181_0_0_1"/>
<evidence type="ECO:0000313" key="2">
    <source>
        <dbReference type="Proteomes" id="UP000053328"/>
    </source>
</evidence>
<sequence length="240" mass="27280">MGPSRLSKTLQGLTVTGLASVGAFFVWTKHCHFTPADQFTPSTEPLFQSTWYKKFNPFQNPTTHDECVRRLPLFKIRPDLVEDAHKGGSKLVEAFSQGIWGGPGYTIQRLYLDRKWRNNTTTAHQLWDPQELKASTYDKGTEITDHFVVLDKTPTSILIRCGDSPLNNPDTNRPSDGLFEISATTDFDNGFAEFRLKSIFYQGDPEVKDKTSDPMPSTMVYLHQLYTKLWMESAIGHVKQ</sequence>
<dbReference type="OrthoDB" id="4436466at2759"/>
<keyword evidence="2" id="KW-1185">Reference proteome</keyword>
<reference evidence="1 2" key="1">
    <citation type="submission" date="2015-01" db="EMBL/GenBank/DDBJ databases">
        <title>The Genome Sequence of Exophiala spinifera CBS89968.</title>
        <authorList>
            <consortium name="The Broad Institute Genomics Platform"/>
            <person name="Cuomo C."/>
            <person name="de Hoog S."/>
            <person name="Gorbushina A."/>
            <person name="Stielow B."/>
            <person name="Teixiera M."/>
            <person name="Abouelleil A."/>
            <person name="Chapman S.B."/>
            <person name="Priest M."/>
            <person name="Young S.K."/>
            <person name="Wortman J."/>
            <person name="Nusbaum C."/>
            <person name="Birren B."/>
        </authorList>
    </citation>
    <scope>NUCLEOTIDE SEQUENCE [LARGE SCALE GENOMIC DNA]</scope>
    <source>
        <strain evidence="1 2">CBS 89968</strain>
    </source>
</reference>
<name>A0A0D1YSP4_9EURO</name>
<accession>A0A0D1YSP4</accession>
<gene>
    <name evidence="1" type="ORF">PV08_02579</name>
</gene>
<dbReference type="Proteomes" id="UP000053328">
    <property type="component" value="Unassembled WGS sequence"/>
</dbReference>
<dbReference type="GeneID" id="27329662"/>
<protein>
    <submittedName>
        <fullName evidence="1">Uncharacterized protein</fullName>
    </submittedName>
</protein>
<dbReference type="STRING" id="91928.A0A0D1YSP4"/>
<dbReference type="AlphaFoldDB" id="A0A0D1YSP4"/>
<dbReference type="RefSeq" id="XP_016238507.1">
    <property type="nucleotide sequence ID" value="XM_016376937.1"/>
</dbReference>
<dbReference type="VEuPathDB" id="FungiDB:PV08_02579"/>
<proteinExistence type="predicted"/>